<protein>
    <submittedName>
        <fullName evidence="2">Polyprotein</fullName>
    </submittedName>
</protein>
<feature type="coiled-coil region" evidence="1">
    <location>
        <begin position="96"/>
        <end position="123"/>
    </location>
</feature>
<dbReference type="EMBL" id="DQ097836">
    <property type="protein sequence ID" value="AAZ28933.1"/>
    <property type="molecule type" value="Genomic_DNA"/>
</dbReference>
<evidence type="ECO:0000256" key="1">
    <source>
        <dbReference type="SAM" id="Coils"/>
    </source>
</evidence>
<organism evidence="2">
    <name type="scientific">Phanerochaete chrysosporium (strain RP-78 / ATCC MYA-4764 / FGSC 9002)</name>
    <name type="common">White-rot fungus</name>
    <name type="synonym">Sporotrichum pruinosum</name>
    <dbReference type="NCBI Taxonomy" id="273507"/>
    <lineage>
        <taxon>Eukaryota</taxon>
        <taxon>Fungi</taxon>
        <taxon>Dikarya</taxon>
        <taxon>Basidiomycota</taxon>
        <taxon>Agaricomycotina</taxon>
        <taxon>Agaricomycetes</taxon>
        <taxon>Polyporales</taxon>
        <taxon>Phanerochaetaceae</taxon>
        <taxon>Phanerodontia</taxon>
        <taxon>Phanerodontia chrysosporium</taxon>
    </lineage>
</organism>
<name>Q45W68_PHACR</name>
<reference evidence="2" key="1">
    <citation type="submission" date="2005-06" db="EMBL/GenBank/DDBJ databases">
        <title>Retrotransposable elements from Phanerochaete chrysosporium.</title>
        <authorList>
            <person name="Novikova O."/>
            <person name="Fursov M."/>
            <person name="Shutov O."/>
            <person name="Blinov A."/>
        </authorList>
    </citation>
    <scope>NUCLEOTIDE SEQUENCE</scope>
    <source>
        <strain evidence="2">RP-78</strain>
    </source>
</reference>
<keyword evidence="1" id="KW-0175">Coiled coil</keyword>
<gene>
    <name evidence="2" type="primary">RT</name>
</gene>
<dbReference type="AlphaFoldDB" id="Q45W68"/>
<evidence type="ECO:0000313" key="2">
    <source>
        <dbReference type="EMBL" id="AAZ28933.1"/>
    </source>
</evidence>
<feature type="non-terminal residue" evidence="2">
    <location>
        <position position="1"/>
    </location>
</feature>
<feature type="non-terminal residue" evidence="2">
    <location>
        <position position="249"/>
    </location>
</feature>
<accession>Q45W68</accession>
<proteinExistence type="predicted"/>
<sequence>VRGRINIGLPSDPEEYSSANEVENKGLWIQHSFAQEWNTYKEECRPCEKSKSWWDSECSSQEKSLRNARRDLRLRKHRAKLTQRTLTNLLRNASPSDNLTQQIETLERTMAEHRTAIERDREAVIVAAKRLKGATKRAKREHFDHILTETHQSRIWDNVHWTRPRKQQASVALTNAEGEIVTEPNAVGQLFQEQFTPTSARGVDMTVVENMQQTPERTFPAISALEIAEALLNTSNLSAPGPDQVSWFW</sequence>